<name>A0A1M7TK63_9BRAD</name>
<dbReference type="Pfam" id="PF13378">
    <property type="entry name" value="MR_MLE_C"/>
    <property type="match status" value="1"/>
</dbReference>
<evidence type="ECO:0000256" key="3">
    <source>
        <dbReference type="ARBA" id="ARBA00022842"/>
    </source>
</evidence>
<evidence type="ECO:0000259" key="4">
    <source>
        <dbReference type="SMART" id="SM00922"/>
    </source>
</evidence>
<dbReference type="OrthoDB" id="9802699at2"/>
<dbReference type="InterPro" id="IPR046945">
    <property type="entry name" value="RHMD-like"/>
</dbReference>
<evidence type="ECO:0000256" key="2">
    <source>
        <dbReference type="ARBA" id="ARBA00022723"/>
    </source>
</evidence>
<dbReference type="InterPro" id="IPR013341">
    <property type="entry name" value="Mandelate_racemase_N_dom"/>
</dbReference>
<dbReference type="CDD" id="cd03316">
    <property type="entry name" value="MR_like"/>
    <property type="match status" value="1"/>
</dbReference>
<keyword evidence="2" id="KW-0479">Metal-binding</keyword>
<dbReference type="GO" id="GO:0016052">
    <property type="term" value="P:carbohydrate catabolic process"/>
    <property type="evidence" value="ECO:0007669"/>
    <property type="project" value="TreeGrafter"/>
</dbReference>
<organism evidence="5 6">
    <name type="scientific">Bradyrhizobium erythrophlei</name>
    <dbReference type="NCBI Taxonomy" id="1437360"/>
    <lineage>
        <taxon>Bacteria</taxon>
        <taxon>Pseudomonadati</taxon>
        <taxon>Pseudomonadota</taxon>
        <taxon>Alphaproteobacteria</taxon>
        <taxon>Hyphomicrobiales</taxon>
        <taxon>Nitrobacteraceae</taxon>
        <taxon>Bradyrhizobium</taxon>
    </lineage>
</organism>
<dbReference type="SMART" id="SM00922">
    <property type="entry name" value="MR_MLE"/>
    <property type="match status" value="1"/>
</dbReference>
<dbReference type="PROSITE" id="PS00909">
    <property type="entry name" value="MR_MLE_2"/>
    <property type="match status" value="1"/>
</dbReference>
<dbReference type="Gene3D" id="3.20.20.120">
    <property type="entry name" value="Enolase-like C-terminal domain"/>
    <property type="match status" value="1"/>
</dbReference>
<dbReference type="PROSITE" id="PS00908">
    <property type="entry name" value="MR_MLE_1"/>
    <property type="match status" value="1"/>
</dbReference>
<dbReference type="RefSeq" id="WP_072817684.1">
    <property type="nucleotide sequence ID" value="NZ_LT670849.1"/>
</dbReference>
<dbReference type="GO" id="GO:0016836">
    <property type="term" value="F:hydro-lyase activity"/>
    <property type="evidence" value="ECO:0007669"/>
    <property type="project" value="TreeGrafter"/>
</dbReference>
<dbReference type="GO" id="GO:0009063">
    <property type="term" value="P:amino acid catabolic process"/>
    <property type="evidence" value="ECO:0007669"/>
    <property type="project" value="InterPro"/>
</dbReference>
<gene>
    <name evidence="5" type="ORF">SAMN05444170_1938</name>
</gene>
<dbReference type="Pfam" id="PF02746">
    <property type="entry name" value="MR_MLE_N"/>
    <property type="match status" value="1"/>
</dbReference>
<evidence type="ECO:0000313" key="6">
    <source>
        <dbReference type="Proteomes" id="UP000184096"/>
    </source>
</evidence>
<dbReference type="Proteomes" id="UP000184096">
    <property type="component" value="Chromosome I"/>
</dbReference>
<dbReference type="InterPro" id="IPR013342">
    <property type="entry name" value="Mandelate_racemase_C"/>
</dbReference>
<sequence length="365" mass="39104">MKITRVSAVVYRQQLKPGGSTPKFAGERRQAFETVLVKVETDEGITGWGEAFPHRIWPAVKSLLENLIAPVCIGADPAEIPALMKKLIYHVHGVGRAGPVMYALSGLDIALWDILGKSKNLPIYQLLGGAPRAKLPAYASLLKYGETDVVVRTCEQALERGYGELKVHETGRAEITAAAQLLRRHNGGSLMVDVNAPWTLDEALSAVAPLRELGLKWIEEPVWPLEDFEAARQVSAAGVPVAIGENVLTPTDFARLIQSRAVDYIQPSVAKIGGISIMRDIIAAANTGGVAVAPHSAYFGPGLIATAHVVAALARAPVVERLYCDLTESPFGNWYEPVDGHLAVPQGPGLGIDPDPTILDKLTVA</sequence>
<dbReference type="InterPro" id="IPR029017">
    <property type="entry name" value="Enolase-like_N"/>
</dbReference>
<dbReference type="SUPFAM" id="SSF51604">
    <property type="entry name" value="Enolase C-terminal domain-like"/>
    <property type="match status" value="1"/>
</dbReference>
<dbReference type="GO" id="GO:0000287">
    <property type="term" value="F:magnesium ion binding"/>
    <property type="evidence" value="ECO:0007669"/>
    <property type="project" value="UniProtKB-ARBA"/>
</dbReference>
<proteinExistence type="predicted"/>
<keyword evidence="6" id="KW-1185">Reference proteome</keyword>
<dbReference type="PANTHER" id="PTHR13794:SF58">
    <property type="entry name" value="MITOCHONDRIAL ENOLASE SUPERFAMILY MEMBER 1"/>
    <property type="match status" value="1"/>
</dbReference>
<dbReference type="InterPro" id="IPR029065">
    <property type="entry name" value="Enolase_C-like"/>
</dbReference>
<dbReference type="SUPFAM" id="SSF54826">
    <property type="entry name" value="Enolase N-terminal domain-like"/>
    <property type="match status" value="1"/>
</dbReference>
<dbReference type="SFLD" id="SFLDS00001">
    <property type="entry name" value="Enolase"/>
    <property type="match status" value="1"/>
</dbReference>
<keyword evidence="3" id="KW-0460">Magnesium</keyword>
<evidence type="ECO:0000313" key="5">
    <source>
        <dbReference type="EMBL" id="SHN71134.1"/>
    </source>
</evidence>
<dbReference type="Gene3D" id="3.30.390.10">
    <property type="entry name" value="Enolase-like, N-terminal domain"/>
    <property type="match status" value="1"/>
</dbReference>
<dbReference type="AlphaFoldDB" id="A0A1M7TK63"/>
<comment type="cofactor">
    <cofactor evidence="1">
        <name>Mg(2+)</name>
        <dbReference type="ChEBI" id="CHEBI:18420"/>
    </cofactor>
</comment>
<evidence type="ECO:0000256" key="1">
    <source>
        <dbReference type="ARBA" id="ARBA00001946"/>
    </source>
</evidence>
<feature type="domain" description="Mandelate racemase/muconate lactonizing enzyme C-terminal" evidence="4">
    <location>
        <begin position="147"/>
        <end position="240"/>
    </location>
</feature>
<protein>
    <submittedName>
        <fullName evidence="5">L-alanine-DL-glutamate epimerase</fullName>
    </submittedName>
</protein>
<reference evidence="6" key="1">
    <citation type="submission" date="2016-11" db="EMBL/GenBank/DDBJ databases">
        <authorList>
            <person name="Varghese N."/>
            <person name="Submissions S."/>
        </authorList>
    </citation>
    <scope>NUCLEOTIDE SEQUENCE [LARGE SCALE GENOMIC DNA]</scope>
    <source>
        <strain evidence="6">GAS401</strain>
    </source>
</reference>
<dbReference type="EMBL" id="LT670849">
    <property type="protein sequence ID" value="SHN71134.1"/>
    <property type="molecule type" value="Genomic_DNA"/>
</dbReference>
<accession>A0A1M7TK63</accession>
<dbReference type="InterPro" id="IPR036849">
    <property type="entry name" value="Enolase-like_C_sf"/>
</dbReference>
<dbReference type="PANTHER" id="PTHR13794">
    <property type="entry name" value="ENOLASE SUPERFAMILY, MANDELATE RACEMASE"/>
    <property type="match status" value="1"/>
</dbReference>
<dbReference type="InterPro" id="IPR018110">
    <property type="entry name" value="Mandel_Rmase/mucon_lact_enz_CS"/>
</dbReference>